<keyword evidence="3" id="KW-1185">Reference proteome</keyword>
<name>A0A3G2LA83_9FLAO</name>
<dbReference type="AlphaFoldDB" id="A0A3G2LA83"/>
<dbReference type="OrthoDB" id="9761704at2"/>
<organism evidence="2 3">
    <name type="scientific">Euzebyella marina</name>
    <dbReference type="NCBI Taxonomy" id="1761453"/>
    <lineage>
        <taxon>Bacteria</taxon>
        <taxon>Pseudomonadati</taxon>
        <taxon>Bacteroidota</taxon>
        <taxon>Flavobacteriia</taxon>
        <taxon>Flavobacteriales</taxon>
        <taxon>Flavobacteriaceae</taxon>
        <taxon>Euzebyella</taxon>
    </lineage>
</organism>
<evidence type="ECO:0000313" key="2">
    <source>
        <dbReference type="EMBL" id="AYN69159.1"/>
    </source>
</evidence>
<dbReference type="SUPFAM" id="SSF101478">
    <property type="entry name" value="ADP-ribosylglycohydrolase"/>
    <property type="match status" value="1"/>
</dbReference>
<feature type="binding site" evidence="1">
    <location>
        <position position="380"/>
    </location>
    <ligand>
        <name>Mg(2+)</name>
        <dbReference type="ChEBI" id="CHEBI:18420"/>
        <label>1</label>
    </ligand>
</feature>
<dbReference type="PANTHER" id="PTHR16222">
    <property type="entry name" value="ADP-RIBOSYLGLYCOHYDROLASE"/>
    <property type="match status" value="1"/>
</dbReference>
<comment type="cofactor">
    <cofactor evidence="1">
        <name>Mg(2+)</name>
        <dbReference type="ChEBI" id="CHEBI:18420"/>
    </cofactor>
    <text evidence="1">Binds 2 magnesium ions per subunit.</text>
</comment>
<keyword evidence="1" id="KW-0479">Metal-binding</keyword>
<evidence type="ECO:0000256" key="1">
    <source>
        <dbReference type="PIRSR" id="PIRSR605502-1"/>
    </source>
</evidence>
<feature type="binding site" evidence="1">
    <location>
        <position position="379"/>
    </location>
    <ligand>
        <name>Mg(2+)</name>
        <dbReference type="ChEBI" id="CHEBI:18420"/>
        <label>1</label>
    </ligand>
</feature>
<feature type="binding site" evidence="1">
    <location>
        <position position="110"/>
    </location>
    <ligand>
        <name>Mg(2+)</name>
        <dbReference type="ChEBI" id="CHEBI:18420"/>
        <label>1</label>
    </ligand>
</feature>
<dbReference type="InterPro" id="IPR005502">
    <property type="entry name" value="Ribosyl_crysJ1"/>
</dbReference>
<keyword evidence="1" id="KW-0460">Magnesium</keyword>
<gene>
    <name evidence="2" type="ORF">D1013_18105</name>
</gene>
<dbReference type="Gene3D" id="1.10.4080.10">
    <property type="entry name" value="ADP-ribosylation/Crystallin J1"/>
    <property type="match status" value="1"/>
</dbReference>
<dbReference type="InterPro" id="IPR050792">
    <property type="entry name" value="ADP-ribosylglycohydrolase"/>
</dbReference>
<dbReference type="GO" id="GO:0016787">
    <property type="term" value="F:hydrolase activity"/>
    <property type="evidence" value="ECO:0007669"/>
    <property type="project" value="UniProtKB-KW"/>
</dbReference>
<dbReference type="EMBL" id="CP032050">
    <property type="protein sequence ID" value="AYN69159.1"/>
    <property type="molecule type" value="Genomic_DNA"/>
</dbReference>
<sequence length="433" mass="48326">MIRKLFLLLLVISALSCKEKKVSTFSIPSPKKQSYEVSSTTLNDDQYYDKVLGALVGSAIGDAMGASTEMWHRDDIRLKYGYITALTPAVRPQSPEGTWENNLNSGATTDDTRWKLAMVKYISKGKENLTPENFIDFIIEYYSSLTKSLSNNNEGLNTDFLDEQIEKIDWIKEWARVATAYKKGSKEYQKALHRFYGGEMSCAGQLYTPMFGLTTHTPEEAYELAYDHSLFDIGYAKDISALVSAMTNVAMRTQSIDSIINTATFVDPEGYQDSRLVGRIAYSVADASVKSVLSIRETFANDSLTTMDAKSLNPPIGFQEGKKEWLIQEALYQYLEKNQKAIPFHSGEIWQILVTGLQFGGGDFAKTMQFIVNYGRDNDTVAAVAGMILGAKTGFSNLPKELAAEILKVNKENMGIDLKALAQEMTENRNQTN</sequence>
<dbReference type="Proteomes" id="UP000276309">
    <property type="component" value="Chromosome"/>
</dbReference>
<feature type="binding site" evidence="1">
    <location>
        <position position="109"/>
    </location>
    <ligand>
        <name>Mg(2+)</name>
        <dbReference type="ChEBI" id="CHEBI:18420"/>
        <label>1</label>
    </ligand>
</feature>
<dbReference type="InterPro" id="IPR036705">
    <property type="entry name" value="Ribosyl_crysJ1_sf"/>
</dbReference>
<feature type="binding site" evidence="1">
    <location>
        <position position="111"/>
    </location>
    <ligand>
        <name>Mg(2+)</name>
        <dbReference type="ChEBI" id="CHEBI:18420"/>
        <label>1</label>
    </ligand>
</feature>
<keyword evidence="2" id="KW-0378">Hydrolase</keyword>
<reference evidence="2 3" key="1">
    <citation type="submission" date="2018-08" db="EMBL/GenBank/DDBJ databases">
        <title>The reduced genetic potential of extracellular carbohydrate catabolism in Euzebyella marina RN62, a Flavobacteriia bacterium isolated from the hadal water.</title>
        <authorList>
            <person name="Xue C."/>
        </authorList>
    </citation>
    <scope>NUCLEOTIDE SEQUENCE [LARGE SCALE GENOMIC DNA]</scope>
    <source>
        <strain evidence="2 3">RN62</strain>
    </source>
</reference>
<dbReference type="PROSITE" id="PS51257">
    <property type="entry name" value="PROKAR_LIPOPROTEIN"/>
    <property type="match status" value="1"/>
</dbReference>
<dbReference type="GO" id="GO:0046872">
    <property type="term" value="F:metal ion binding"/>
    <property type="evidence" value="ECO:0007669"/>
    <property type="project" value="UniProtKB-KW"/>
</dbReference>
<proteinExistence type="predicted"/>
<dbReference type="KEGG" id="emar:D1013_18105"/>
<accession>A0A3G2LA83</accession>
<evidence type="ECO:0000313" key="3">
    <source>
        <dbReference type="Proteomes" id="UP000276309"/>
    </source>
</evidence>
<dbReference type="Pfam" id="PF03747">
    <property type="entry name" value="ADP_ribosyl_GH"/>
    <property type="match status" value="1"/>
</dbReference>
<protein>
    <submittedName>
        <fullName evidence="2">ADP-ribosylglycohydrolase family protein</fullName>
    </submittedName>
</protein>
<dbReference type="PANTHER" id="PTHR16222:SF12">
    <property type="entry name" value="ADP-RIBOSYLGLYCOHYDROLASE-RELATED"/>
    <property type="match status" value="1"/>
</dbReference>
<feature type="binding site" evidence="1">
    <location>
        <position position="377"/>
    </location>
    <ligand>
        <name>Mg(2+)</name>
        <dbReference type="ChEBI" id="CHEBI:18420"/>
        <label>1</label>
    </ligand>
</feature>
<dbReference type="RefSeq" id="WP_121850165.1">
    <property type="nucleotide sequence ID" value="NZ_CP032050.1"/>
</dbReference>